<dbReference type="InterPro" id="IPR013783">
    <property type="entry name" value="Ig-like_fold"/>
</dbReference>
<dbReference type="Proteomes" id="UP000008144">
    <property type="component" value="Chromosome 12"/>
</dbReference>
<reference evidence="11" key="4">
    <citation type="submission" date="2025-09" db="UniProtKB">
        <authorList>
            <consortium name="Ensembl"/>
        </authorList>
    </citation>
    <scope>IDENTIFICATION</scope>
</reference>
<reference evidence="11" key="3">
    <citation type="submission" date="2025-08" db="UniProtKB">
        <authorList>
            <consortium name="Ensembl"/>
        </authorList>
    </citation>
    <scope>IDENTIFICATION</scope>
</reference>
<evidence type="ECO:0000256" key="7">
    <source>
        <dbReference type="ARBA" id="ARBA00023136"/>
    </source>
</evidence>
<sequence length="514" mass="56872">VLQRMLNWIGFVVVTSIAPVVTACFIGTSDQCSCDINRLEIRCSGLENTLDEVMLSLAAETRYIVLRKNWVLDETTLRAEHIVGLRKLVGFDISHNRIDKIEPDTFSNLRMLEDVDISRNKIRVLENNVFSGSLPSLRNINLSGNKIIIILDGTFNAASNLESLDLTENPVVFLGARSFEGLVNLQYLTMSGFQVTEFPSKPLSSLVNLRRLELRNFPAITGIPDAAFSENSRLTSLTISDVPNISELGWGSNCLRNLSKLRHLTLRTCNLPVISAVSFENLKQLKQLDISNNPIGIIKSNDLSALLNLEELFLVSTALNEVQAGAFTRMVKLKHLNVANNRMTTIDRGAFPDDISSMRKLTITNNLWSCDCGILWIVTSSITIENNGVTCTSPPIYQGSNLTEVVARLTRYERCYICTIKDFPSPNYTQVDVGGTVDLPCYATGTPLPTVTWYAPSGLVISSAFTSTPRILRHNLIGKHLFIRDVTIADAGVYKCVAANGVGVDQKTLKLQVR</sequence>
<dbReference type="InterPro" id="IPR001611">
    <property type="entry name" value="Leu-rich_rpt"/>
</dbReference>
<dbReference type="SMART" id="SM00409">
    <property type="entry name" value="IG"/>
    <property type="match status" value="1"/>
</dbReference>
<dbReference type="InterPro" id="IPR003591">
    <property type="entry name" value="Leu-rich_rpt_typical-subtyp"/>
</dbReference>
<dbReference type="Pfam" id="PF23952">
    <property type="entry name" value="LRR_EndoS"/>
    <property type="match status" value="1"/>
</dbReference>
<dbReference type="Gene3D" id="3.80.10.10">
    <property type="entry name" value="Ribonuclease Inhibitor"/>
    <property type="match status" value="1"/>
</dbReference>
<keyword evidence="3 9" id="KW-0812">Transmembrane</keyword>
<reference evidence="11" key="2">
    <citation type="journal article" date="2008" name="Genome Biol.">
        <title>Improved genome assembly and evidence-based global gene model set for the chordate Ciona intestinalis: new insight into intron and operon populations.</title>
        <authorList>
            <person name="Satou Y."/>
            <person name="Mineta K."/>
            <person name="Ogasawara M."/>
            <person name="Sasakura Y."/>
            <person name="Shoguchi E."/>
            <person name="Ueno K."/>
            <person name="Yamada L."/>
            <person name="Matsumoto J."/>
            <person name="Wasserscheid J."/>
            <person name="Dewar K."/>
            <person name="Wiley G.B."/>
            <person name="Macmil S.L."/>
            <person name="Roe B.A."/>
            <person name="Zeller R.W."/>
            <person name="Hastings K.E."/>
            <person name="Lemaire P."/>
            <person name="Lindquist E."/>
            <person name="Endo T."/>
            <person name="Hotta K."/>
            <person name="Inaba K."/>
        </authorList>
    </citation>
    <scope>NUCLEOTIDE SEQUENCE [LARGE SCALE GENOMIC DNA]</scope>
    <source>
        <strain evidence="11">wild type</strain>
    </source>
</reference>
<dbReference type="InterPro" id="IPR036179">
    <property type="entry name" value="Ig-like_dom_sf"/>
</dbReference>
<evidence type="ECO:0000256" key="9">
    <source>
        <dbReference type="SAM" id="Phobius"/>
    </source>
</evidence>
<dbReference type="HOGENOM" id="CLU_530584_0_0_1"/>
<accession>H2Y012</accession>
<dbReference type="Pfam" id="PF07679">
    <property type="entry name" value="I-set"/>
    <property type="match status" value="1"/>
</dbReference>
<dbReference type="SMART" id="SM00369">
    <property type="entry name" value="LRR_TYP"/>
    <property type="match status" value="9"/>
</dbReference>
<evidence type="ECO:0000313" key="11">
    <source>
        <dbReference type="Ensembl" id="ENSCINP00000035246.1"/>
    </source>
</evidence>
<evidence type="ECO:0000256" key="8">
    <source>
        <dbReference type="ARBA" id="ARBA00023157"/>
    </source>
</evidence>
<dbReference type="SMART" id="SM00408">
    <property type="entry name" value="IGc2"/>
    <property type="match status" value="1"/>
</dbReference>
<dbReference type="PANTHER" id="PTHR24369">
    <property type="entry name" value="ANTIGEN BSP, PUTATIVE-RELATED"/>
    <property type="match status" value="1"/>
</dbReference>
<evidence type="ECO:0000256" key="5">
    <source>
        <dbReference type="ARBA" id="ARBA00022737"/>
    </source>
</evidence>
<keyword evidence="7 9" id="KW-0472">Membrane</keyword>
<dbReference type="InterPro" id="IPR003599">
    <property type="entry name" value="Ig_sub"/>
</dbReference>
<dbReference type="Ensembl" id="ENSCINT00000033593.1">
    <property type="protein sequence ID" value="ENSCINP00000035246.1"/>
    <property type="gene ID" value="ENSCING00000023366.1"/>
</dbReference>
<evidence type="ECO:0000256" key="4">
    <source>
        <dbReference type="ARBA" id="ARBA00022729"/>
    </source>
</evidence>
<keyword evidence="12" id="KW-1185">Reference proteome</keyword>
<reference evidence="12" key="1">
    <citation type="journal article" date="2002" name="Science">
        <title>The draft genome of Ciona intestinalis: insights into chordate and vertebrate origins.</title>
        <authorList>
            <person name="Dehal P."/>
            <person name="Satou Y."/>
            <person name="Campbell R.K."/>
            <person name="Chapman J."/>
            <person name="Degnan B."/>
            <person name="De Tomaso A."/>
            <person name="Davidson B."/>
            <person name="Di Gregorio A."/>
            <person name="Gelpke M."/>
            <person name="Goodstein D.M."/>
            <person name="Harafuji N."/>
            <person name="Hastings K.E."/>
            <person name="Ho I."/>
            <person name="Hotta K."/>
            <person name="Huang W."/>
            <person name="Kawashima T."/>
            <person name="Lemaire P."/>
            <person name="Martinez D."/>
            <person name="Meinertzhagen I.A."/>
            <person name="Necula S."/>
            <person name="Nonaka M."/>
            <person name="Putnam N."/>
            <person name="Rash S."/>
            <person name="Saiga H."/>
            <person name="Satake M."/>
            <person name="Terry A."/>
            <person name="Yamada L."/>
            <person name="Wang H.G."/>
            <person name="Awazu S."/>
            <person name="Azumi K."/>
            <person name="Boore J."/>
            <person name="Branno M."/>
            <person name="Chin-Bow S."/>
            <person name="DeSantis R."/>
            <person name="Doyle S."/>
            <person name="Francino P."/>
            <person name="Keys D.N."/>
            <person name="Haga S."/>
            <person name="Hayashi H."/>
            <person name="Hino K."/>
            <person name="Imai K.S."/>
            <person name="Inaba K."/>
            <person name="Kano S."/>
            <person name="Kobayashi K."/>
            <person name="Kobayashi M."/>
            <person name="Lee B.I."/>
            <person name="Makabe K.W."/>
            <person name="Manohar C."/>
            <person name="Matassi G."/>
            <person name="Medina M."/>
            <person name="Mochizuki Y."/>
            <person name="Mount S."/>
            <person name="Morishita T."/>
            <person name="Miura S."/>
            <person name="Nakayama A."/>
            <person name="Nishizaka S."/>
            <person name="Nomoto H."/>
            <person name="Ohta F."/>
            <person name="Oishi K."/>
            <person name="Rigoutsos I."/>
            <person name="Sano M."/>
            <person name="Sasaki A."/>
            <person name="Sasakura Y."/>
            <person name="Shoguchi E."/>
            <person name="Shin-i T."/>
            <person name="Spagnuolo A."/>
            <person name="Stainier D."/>
            <person name="Suzuki M.M."/>
            <person name="Tassy O."/>
            <person name="Takatori N."/>
            <person name="Tokuoka M."/>
            <person name="Yagi K."/>
            <person name="Yoshizaki F."/>
            <person name="Wada S."/>
            <person name="Zhang C."/>
            <person name="Hyatt P.D."/>
            <person name="Larimer F."/>
            <person name="Detter C."/>
            <person name="Doggett N."/>
            <person name="Glavina T."/>
            <person name="Hawkins T."/>
            <person name="Richardson P."/>
            <person name="Lucas S."/>
            <person name="Kohara Y."/>
            <person name="Levine M."/>
            <person name="Satoh N."/>
            <person name="Rokhsar D.S."/>
        </authorList>
    </citation>
    <scope>NUCLEOTIDE SEQUENCE [LARGE SCALE GENOMIC DNA]</scope>
</reference>
<evidence type="ECO:0000256" key="6">
    <source>
        <dbReference type="ARBA" id="ARBA00022989"/>
    </source>
</evidence>
<dbReference type="InterPro" id="IPR050541">
    <property type="entry name" value="LRR_TM_domain-containing"/>
</dbReference>
<feature type="domain" description="Ig-like" evidence="10">
    <location>
        <begin position="424"/>
        <end position="512"/>
    </location>
</feature>
<organism evidence="11 12">
    <name type="scientific">Ciona intestinalis</name>
    <name type="common">Transparent sea squirt</name>
    <name type="synonym">Ascidia intestinalis</name>
    <dbReference type="NCBI Taxonomy" id="7719"/>
    <lineage>
        <taxon>Eukaryota</taxon>
        <taxon>Metazoa</taxon>
        <taxon>Chordata</taxon>
        <taxon>Tunicata</taxon>
        <taxon>Ascidiacea</taxon>
        <taxon>Phlebobranchia</taxon>
        <taxon>Cionidae</taxon>
        <taxon>Ciona</taxon>
    </lineage>
</organism>
<keyword evidence="4" id="KW-0732">Signal</keyword>
<evidence type="ECO:0000313" key="12">
    <source>
        <dbReference type="Proteomes" id="UP000008144"/>
    </source>
</evidence>
<keyword evidence="6 9" id="KW-1133">Transmembrane helix</keyword>
<keyword evidence="2" id="KW-0433">Leucine-rich repeat</keyword>
<dbReference type="InParanoid" id="H2Y012"/>
<evidence type="ECO:0000256" key="1">
    <source>
        <dbReference type="ARBA" id="ARBA00004167"/>
    </source>
</evidence>
<dbReference type="SUPFAM" id="SSF48726">
    <property type="entry name" value="Immunoglobulin"/>
    <property type="match status" value="1"/>
</dbReference>
<dbReference type="AlphaFoldDB" id="H2Y012"/>
<dbReference type="Pfam" id="PF13855">
    <property type="entry name" value="LRR_8"/>
    <property type="match status" value="2"/>
</dbReference>
<dbReference type="InterPro" id="IPR013098">
    <property type="entry name" value="Ig_I-set"/>
</dbReference>
<dbReference type="OMA" id="ERCYICT"/>
<dbReference type="InterPro" id="IPR003598">
    <property type="entry name" value="Ig_sub2"/>
</dbReference>
<dbReference type="GO" id="GO:0005886">
    <property type="term" value="C:plasma membrane"/>
    <property type="evidence" value="ECO:0000318"/>
    <property type="project" value="GO_Central"/>
</dbReference>
<evidence type="ECO:0000259" key="10">
    <source>
        <dbReference type="PROSITE" id="PS50835"/>
    </source>
</evidence>
<dbReference type="PROSITE" id="PS50835">
    <property type="entry name" value="IG_LIKE"/>
    <property type="match status" value="1"/>
</dbReference>
<name>H2Y012_CIOIN</name>
<keyword evidence="5" id="KW-0677">Repeat</keyword>
<feature type="transmembrane region" description="Helical" evidence="9">
    <location>
        <begin position="7"/>
        <end position="28"/>
    </location>
</feature>
<dbReference type="Gene3D" id="2.60.40.10">
    <property type="entry name" value="Immunoglobulins"/>
    <property type="match status" value="1"/>
</dbReference>
<dbReference type="EMBL" id="EAAA01000928">
    <property type="status" value="NOT_ANNOTATED_CDS"/>
    <property type="molecule type" value="Genomic_DNA"/>
</dbReference>
<dbReference type="SUPFAM" id="SSF52058">
    <property type="entry name" value="L domain-like"/>
    <property type="match status" value="1"/>
</dbReference>
<protein>
    <recommendedName>
        <fullName evidence="10">Ig-like domain-containing protein</fullName>
    </recommendedName>
</protein>
<keyword evidence="8" id="KW-1015">Disulfide bond</keyword>
<dbReference type="STRING" id="7719.ENSCINP00000035246"/>
<comment type="subcellular location">
    <subcellularLocation>
        <location evidence="1">Membrane</location>
        <topology evidence="1">Single-pass membrane protein</topology>
    </subcellularLocation>
</comment>
<proteinExistence type="predicted"/>
<dbReference type="InterPro" id="IPR007110">
    <property type="entry name" value="Ig-like_dom"/>
</dbReference>
<evidence type="ECO:0000256" key="3">
    <source>
        <dbReference type="ARBA" id="ARBA00022692"/>
    </source>
</evidence>
<dbReference type="InterPro" id="IPR032675">
    <property type="entry name" value="LRR_dom_sf"/>
</dbReference>
<dbReference type="FunFam" id="3.80.10.10:FF:000014">
    <property type="entry name" value="Leucine-rich repeat and immunoglobulin-like domain-containing nogo receptor-interacting protein 1"/>
    <property type="match status" value="1"/>
</dbReference>
<dbReference type="GeneTree" id="ENSGT00940000161826"/>
<evidence type="ECO:0000256" key="2">
    <source>
        <dbReference type="ARBA" id="ARBA00022614"/>
    </source>
</evidence>
<dbReference type="PANTHER" id="PTHR24369:SF210">
    <property type="entry name" value="CHAOPTIN-RELATED"/>
    <property type="match status" value="1"/>
</dbReference>
<dbReference type="GO" id="GO:0038023">
    <property type="term" value="F:signaling receptor activity"/>
    <property type="evidence" value="ECO:0000318"/>
    <property type="project" value="GO_Central"/>
</dbReference>
<dbReference type="FunFam" id="2.60.40.10:FF:003274">
    <property type="entry name" value="Leucine-rich repeat-containing 24"/>
    <property type="match status" value="1"/>
</dbReference>